<dbReference type="UniPathway" id="UPA00245"/>
<dbReference type="PANTHER" id="PTHR31559:SF0">
    <property type="entry name" value="PYRIDOXAL 5'-PHOSPHATE SYNTHASE SUBUNIT SNO1-RELATED"/>
    <property type="match status" value="1"/>
</dbReference>
<evidence type="ECO:0000256" key="9">
    <source>
        <dbReference type="ARBA" id="ARBA00064749"/>
    </source>
</evidence>
<dbReference type="PANTHER" id="PTHR31559">
    <property type="entry name" value="PYRIDOXAL 5'-PHOSPHATE SYNTHASE SUBUNIT SNO"/>
    <property type="match status" value="1"/>
</dbReference>
<comment type="catalytic activity">
    <reaction evidence="6 10">
        <text>aldehydo-D-ribose 5-phosphate + D-glyceraldehyde 3-phosphate + L-glutamine = pyridoxal 5'-phosphate + L-glutamate + phosphate + 3 H2O + H(+)</text>
        <dbReference type="Rhea" id="RHEA:31507"/>
        <dbReference type="ChEBI" id="CHEBI:15377"/>
        <dbReference type="ChEBI" id="CHEBI:15378"/>
        <dbReference type="ChEBI" id="CHEBI:29985"/>
        <dbReference type="ChEBI" id="CHEBI:43474"/>
        <dbReference type="ChEBI" id="CHEBI:58273"/>
        <dbReference type="ChEBI" id="CHEBI:58359"/>
        <dbReference type="ChEBI" id="CHEBI:59776"/>
        <dbReference type="ChEBI" id="CHEBI:597326"/>
        <dbReference type="EC" id="4.3.3.6"/>
    </reaction>
</comment>
<evidence type="ECO:0000256" key="6">
    <source>
        <dbReference type="ARBA" id="ARBA00047992"/>
    </source>
</evidence>
<accession>D3FDW4</accession>
<dbReference type="PROSITE" id="PS51130">
    <property type="entry name" value="PDXT_SNO_2"/>
    <property type="match status" value="1"/>
</dbReference>
<dbReference type="MEROPS" id="C26.A32"/>
<dbReference type="GO" id="GO:0006543">
    <property type="term" value="P:L-glutamine catabolic process"/>
    <property type="evidence" value="ECO:0007669"/>
    <property type="project" value="UniProtKB-UniRule"/>
</dbReference>
<keyword evidence="13" id="KW-0808">Transferase</keyword>
<dbReference type="InterPro" id="IPR021196">
    <property type="entry name" value="PdxT/SNO_CS"/>
</dbReference>
<dbReference type="SUPFAM" id="SSF52317">
    <property type="entry name" value="Class I glutamine amidotransferase-like"/>
    <property type="match status" value="1"/>
</dbReference>
<evidence type="ECO:0000256" key="5">
    <source>
        <dbReference type="ARBA" id="ARBA00023239"/>
    </source>
</evidence>
<evidence type="ECO:0000313" key="14">
    <source>
        <dbReference type="Proteomes" id="UP000008229"/>
    </source>
</evidence>
<dbReference type="RefSeq" id="WP_012934631.1">
    <property type="nucleotide sequence ID" value="NC_013739.1"/>
</dbReference>
<feature type="binding site" evidence="10 12">
    <location>
        <begin position="47"/>
        <end position="49"/>
    </location>
    <ligand>
        <name>L-glutamine</name>
        <dbReference type="ChEBI" id="CHEBI:58359"/>
    </ligand>
</feature>
<dbReference type="Pfam" id="PF01174">
    <property type="entry name" value="SNO"/>
    <property type="match status" value="1"/>
</dbReference>
<comment type="function">
    <text evidence="8 10">Catalyzes the hydrolysis of glutamine to glutamate and ammonia as part of the biosynthesis of pyridoxal 5'-phosphate. The resulting ammonia molecule is channeled to the active site of PdxS.</text>
</comment>
<comment type="subunit">
    <text evidence="9 10">In the presence of PdxS, forms a dodecamer of heterodimers. Only shows activity in the heterodimer.</text>
</comment>
<organism evidence="13 14">
    <name type="scientific">Conexibacter woesei (strain DSM 14684 / CCUG 47730 / CIP 108061 / JCM 11494 / NBRC 100937 / ID131577)</name>
    <dbReference type="NCBI Taxonomy" id="469383"/>
    <lineage>
        <taxon>Bacteria</taxon>
        <taxon>Bacillati</taxon>
        <taxon>Actinomycetota</taxon>
        <taxon>Thermoleophilia</taxon>
        <taxon>Solirubrobacterales</taxon>
        <taxon>Conexibacteraceae</taxon>
        <taxon>Conexibacter</taxon>
    </lineage>
</organism>
<name>D3FDW4_CONWI</name>
<evidence type="ECO:0000256" key="8">
    <source>
        <dbReference type="ARBA" id="ARBA00054599"/>
    </source>
</evidence>
<evidence type="ECO:0000256" key="1">
    <source>
        <dbReference type="ARBA" id="ARBA00008345"/>
    </source>
</evidence>
<keyword evidence="3 10" id="KW-0663">Pyridoxal phosphate</keyword>
<evidence type="ECO:0000256" key="12">
    <source>
        <dbReference type="PIRSR" id="PIRSR005639-2"/>
    </source>
</evidence>
<reference evidence="13 14" key="1">
    <citation type="journal article" date="2010" name="Stand. Genomic Sci.">
        <title>Complete genome sequence of Conexibacter woesei type strain (ID131577).</title>
        <authorList>
            <person name="Pukall R."/>
            <person name="Lapidus A."/>
            <person name="Glavina Del Rio T."/>
            <person name="Copeland A."/>
            <person name="Tice H."/>
            <person name="Cheng J.-F."/>
            <person name="Lucas S."/>
            <person name="Chen F."/>
            <person name="Nolan M."/>
            <person name="Bruce D."/>
            <person name="Goodwin L."/>
            <person name="Pitluck S."/>
            <person name="Mavromatis K."/>
            <person name="Ivanova N."/>
            <person name="Ovchinnikova G."/>
            <person name="Pati A."/>
            <person name="Chen A."/>
            <person name="Palaniappan K."/>
            <person name="Land M."/>
            <person name="Hauser L."/>
            <person name="Chang Y.-J."/>
            <person name="Jeffries C.D."/>
            <person name="Chain P."/>
            <person name="Meincke L."/>
            <person name="Sims D."/>
            <person name="Brettin T."/>
            <person name="Detter J.C."/>
            <person name="Rohde M."/>
            <person name="Goeker M."/>
            <person name="Bristow J."/>
            <person name="Eisen J.A."/>
            <person name="Markowitz V."/>
            <person name="Kyrpides N.C."/>
            <person name="Klenk H.-P."/>
            <person name="Hugenholtz P."/>
        </authorList>
    </citation>
    <scope>NUCLEOTIDE SEQUENCE [LARGE SCALE GENOMIC DNA]</scope>
    <source>
        <strain evidence="14">DSM 14684 / CIP 108061 / JCM 11494 / NBRC 100937 / ID131577</strain>
    </source>
</reference>
<dbReference type="GO" id="GO:1903600">
    <property type="term" value="C:glutaminase complex"/>
    <property type="evidence" value="ECO:0007669"/>
    <property type="project" value="TreeGrafter"/>
</dbReference>
<feature type="active site" description="Charge relay system" evidence="10 11">
    <location>
        <position position="166"/>
    </location>
</feature>
<comment type="similarity">
    <text evidence="1 10">Belongs to the glutaminase PdxT/SNO family.</text>
</comment>
<keyword evidence="14" id="KW-1185">Reference proteome</keyword>
<evidence type="ECO:0000256" key="10">
    <source>
        <dbReference type="HAMAP-Rule" id="MF_01615"/>
    </source>
</evidence>
<dbReference type="NCBIfam" id="TIGR03800">
    <property type="entry name" value="PLP_synth_Pdx2"/>
    <property type="match status" value="1"/>
</dbReference>
<dbReference type="PROSITE" id="PS51273">
    <property type="entry name" value="GATASE_TYPE_1"/>
    <property type="match status" value="1"/>
</dbReference>
<dbReference type="GO" id="GO:0008614">
    <property type="term" value="P:pyridoxine metabolic process"/>
    <property type="evidence" value="ECO:0007669"/>
    <property type="project" value="TreeGrafter"/>
</dbReference>
<proteinExistence type="inferred from homology"/>
<dbReference type="GO" id="GO:0005829">
    <property type="term" value="C:cytosol"/>
    <property type="evidence" value="ECO:0007669"/>
    <property type="project" value="TreeGrafter"/>
</dbReference>
<dbReference type="InterPro" id="IPR002161">
    <property type="entry name" value="PdxT/SNO"/>
</dbReference>
<dbReference type="KEGG" id="cwo:Cwoe_3161"/>
<protein>
    <recommendedName>
        <fullName evidence="10">Pyridoxal 5'-phosphate synthase subunit PdxT</fullName>
        <ecNumber evidence="10">4.3.3.6</ecNumber>
    </recommendedName>
    <alternativeName>
        <fullName evidence="10">Pdx2</fullName>
    </alternativeName>
    <alternativeName>
        <fullName evidence="10">Pyridoxal 5'-phosphate synthase glutaminase subunit</fullName>
        <ecNumber evidence="10">3.5.1.2</ecNumber>
    </alternativeName>
</protein>
<keyword evidence="2 10" id="KW-0378">Hydrolase</keyword>
<evidence type="ECO:0000256" key="7">
    <source>
        <dbReference type="ARBA" id="ARBA00049534"/>
    </source>
</evidence>
<comment type="pathway">
    <text evidence="10">Cofactor biosynthesis; pyridoxal 5'-phosphate biosynthesis.</text>
</comment>
<dbReference type="EC" id="4.3.3.6" evidence="10"/>
<dbReference type="eggNOG" id="COG0311">
    <property type="taxonomic scope" value="Bacteria"/>
</dbReference>
<feature type="active site" description="Charge relay system" evidence="10 11">
    <location>
        <position position="164"/>
    </location>
</feature>
<evidence type="ECO:0000256" key="2">
    <source>
        <dbReference type="ARBA" id="ARBA00022801"/>
    </source>
</evidence>
<feature type="binding site" evidence="10 12">
    <location>
        <begin position="128"/>
        <end position="129"/>
    </location>
    <ligand>
        <name>L-glutamine</name>
        <dbReference type="ChEBI" id="CHEBI:58359"/>
    </ligand>
</feature>
<dbReference type="PROSITE" id="PS01236">
    <property type="entry name" value="PDXT_SNO_1"/>
    <property type="match status" value="1"/>
</dbReference>
<dbReference type="HOGENOM" id="CLU_069674_2_0_11"/>
<dbReference type="GO" id="GO:0036381">
    <property type="term" value="F:pyridoxal 5'-phosphate synthase (glutamine hydrolysing) activity"/>
    <property type="evidence" value="ECO:0007669"/>
    <property type="project" value="UniProtKB-UniRule"/>
</dbReference>
<dbReference type="GO" id="GO:0016740">
    <property type="term" value="F:transferase activity"/>
    <property type="evidence" value="ECO:0007669"/>
    <property type="project" value="UniProtKB-KW"/>
</dbReference>
<dbReference type="Gene3D" id="3.40.50.880">
    <property type="match status" value="1"/>
</dbReference>
<gene>
    <name evidence="10" type="primary">pdxT</name>
    <name evidence="13" type="ordered locus">Cwoe_3161</name>
</gene>
<dbReference type="PIRSF" id="PIRSF005639">
    <property type="entry name" value="Glut_amidoT_SNO"/>
    <property type="match status" value="1"/>
</dbReference>
<dbReference type="HAMAP" id="MF_01615">
    <property type="entry name" value="PdxT"/>
    <property type="match status" value="1"/>
</dbReference>
<keyword evidence="4 10" id="KW-0315">Glutamine amidotransferase</keyword>
<dbReference type="InterPro" id="IPR029062">
    <property type="entry name" value="Class_I_gatase-like"/>
</dbReference>
<keyword evidence="5 10" id="KW-0456">Lyase</keyword>
<dbReference type="EC" id="3.5.1.2" evidence="10"/>
<dbReference type="AlphaFoldDB" id="D3FDW4"/>
<dbReference type="STRING" id="469383.Cwoe_3161"/>
<dbReference type="FunFam" id="3.40.50.880:FF:000010">
    <property type="entry name" value="uncharacterized protein LOC100176842 isoform X2"/>
    <property type="match status" value="1"/>
</dbReference>
<evidence type="ECO:0000256" key="4">
    <source>
        <dbReference type="ARBA" id="ARBA00022962"/>
    </source>
</evidence>
<evidence type="ECO:0000256" key="11">
    <source>
        <dbReference type="PIRSR" id="PIRSR005639-1"/>
    </source>
</evidence>
<feature type="active site" description="Nucleophile" evidence="10 11">
    <location>
        <position position="79"/>
    </location>
</feature>
<dbReference type="Proteomes" id="UP000008229">
    <property type="component" value="Chromosome"/>
</dbReference>
<dbReference type="GO" id="GO:0042823">
    <property type="term" value="P:pyridoxal phosphate biosynthetic process"/>
    <property type="evidence" value="ECO:0007669"/>
    <property type="project" value="UniProtKB-UniRule"/>
</dbReference>
<feature type="binding site" evidence="10 12">
    <location>
        <position position="99"/>
    </location>
    <ligand>
        <name>L-glutamine</name>
        <dbReference type="ChEBI" id="CHEBI:58359"/>
    </ligand>
</feature>
<evidence type="ECO:0000313" key="13">
    <source>
        <dbReference type="EMBL" id="ADB51580.1"/>
    </source>
</evidence>
<dbReference type="CDD" id="cd01749">
    <property type="entry name" value="GATase1_PB"/>
    <property type="match status" value="1"/>
</dbReference>
<reference evidence="14" key="2">
    <citation type="submission" date="2010-01" db="EMBL/GenBank/DDBJ databases">
        <title>The complete genome of Conexibacter woesei DSM 14684.</title>
        <authorList>
            <consortium name="US DOE Joint Genome Institute (JGI-PGF)"/>
            <person name="Lucas S."/>
            <person name="Copeland A."/>
            <person name="Lapidus A."/>
            <person name="Glavina del Rio T."/>
            <person name="Dalin E."/>
            <person name="Tice H."/>
            <person name="Bruce D."/>
            <person name="Goodwin L."/>
            <person name="Pitluck S."/>
            <person name="Kyrpides N."/>
            <person name="Mavromatis K."/>
            <person name="Ivanova N."/>
            <person name="Mikhailova N."/>
            <person name="Chertkov O."/>
            <person name="Brettin T."/>
            <person name="Detter J.C."/>
            <person name="Han C."/>
            <person name="Larimer F."/>
            <person name="Land M."/>
            <person name="Hauser L."/>
            <person name="Markowitz V."/>
            <person name="Cheng J.-F."/>
            <person name="Hugenholtz P."/>
            <person name="Woyke T."/>
            <person name="Wu D."/>
            <person name="Pukall R."/>
            <person name="Steenblock K."/>
            <person name="Schneider S."/>
            <person name="Klenk H.-P."/>
            <person name="Eisen J.A."/>
        </authorList>
    </citation>
    <scope>NUCLEOTIDE SEQUENCE [LARGE SCALE GENOMIC DNA]</scope>
    <source>
        <strain evidence="14">DSM 14684 / CIP 108061 / JCM 11494 / NBRC 100937 / ID131577</strain>
    </source>
</reference>
<comment type="catalytic activity">
    <reaction evidence="7 10">
        <text>L-glutamine + H2O = L-glutamate + NH4(+)</text>
        <dbReference type="Rhea" id="RHEA:15889"/>
        <dbReference type="ChEBI" id="CHEBI:15377"/>
        <dbReference type="ChEBI" id="CHEBI:28938"/>
        <dbReference type="ChEBI" id="CHEBI:29985"/>
        <dbReference type="ChEBI" id="CHEBI:58359"/>
        <dbReference type="EC" id="3.5.1.2"/>
    </reaction>
</comment>
<evidence type="ECO:0000256" key="3">
    <source>
        <dbReference type="ARBA" id="ARBA00022898"/>
    </source>
</evidence>
<dbReference type="GO" id="GO:0004359">
    <property type="term" value="F:glutaminase activity"/>
    <property type="evidence" value="ECO:0007669"/>
    <property type="project" value="UniProtKB-UniRule"/>
</dbReference>
<dbReference type="EMBL" id="CP001854">
    <property type="protein sequence ID" value="ADB51580.1"/>
    <property type="molecule type" value="Genomic_DNA"/>
</dbReference>
<sequence>MLTVGVLALQGDFAAHARMLAELGAQPREVRVPADLAGLDGLVIPGGESTTMTLGIEREGLAEPLRELARGGTPVFGTCAGLIMLDRAHLGIMDVLATRNAFGRQVHSFEEDLTIAGVEGPSVRAVFIRAPWVAELGDSVEVLAAVDGHPVAVQQDHLLAISFHPELSGEPRLHERFLALVESARSARTSR</sequence>
<dbReference type="OrthoDB" id="9810320at2"/>